<sequence>MERLHIRIPYTQWRLEVFRQLFSSSNPLNSSFQARRAYSTGPDETETTFTTKTKQHSNHKRRNNDSPETSKRPSELLPQSPLITHPRPGPAVRHLRKRVPTAADLSRLEKNPWAMAIATPIRHCVLSGARIPKAFLTDWGVVDDTPSSAPALESGSETISESVSVTDNKINEKKVPGKSNIWLLPVGLLKDKLTVPQSTGTNPLKLRMIDQMSILQLMTPNIHRHRNQKTLPITRLIPARWKTALGGAWTSQDDQRLCWRPDMPEFVLWSHRTHAMKSLQRVTGHVTRYDLKHGVWTSIDVQAPYSEEALVEGLKRITPFERMGDGAVLVLGNGDSMANLPEYITIPALGSKVPIFDFTRLFSKTELEEIRGYDSRFQEFAVFFRPANRRTVDAVLALWKLQGYIREIPNDQIKSEAAD</sequence>
<name>A0ABR4HAU6_9EURO</name>
<dbReference type="Proteomes" id="UP001610334">
    <property type="component" value="Unassembled WGS sequence"/>
</dbReference>
<dbReference type="EMBL" id="JBFXLT010000053">
    <property type="protein sequence ID" value="KAL2811902.1"/>
    <property type="molecule type" value="Genomic_DNA"/>
</dbReference>
<organism evidence="2 3">
    <name type="scientific">Aspergillus granulosus</name>
    <dbReference type="NCBI Taxonomy" id="176169"/>
    <lineage>
        <taxon>Eukaryota</taxon>
        <taxon>Fungi</taxon>
        <taxon>Dikarya</taxon>
        <taxon>Ascomycota</taxon>
        <taxon>Pezizomycotina</taxon>
        <taxon>Eurotiomycetes</taxon>
        <taxon>Eurotiomycetidae</taxon>
        <taxon>Eurotiales</taxon>
        <taxon>Aspergillaceae</taxon>
        <taxon>Aspergillus</taxon>
        <taxon>Aspergillus subgen. Nidulantes</taxon>
    </lineage>
</organism>
<feature type="compositionally biased region" description="Basic and acidic residues" evidence="1">
    <location>
        <begin position="63"/>
        <end position="74"/>
    </location>
</feature>
<gene>
    <name evidence="2" type="ORF">BJX63DRAFT_265999</name>
</gene>
<proteinExistence type="predicted"/>
<evidence type="ECO:0000313" key="2">
    <source>
        <dbReference type="EMBL" id="KAL2811902.1"/>
    </source>
</evidence>
<evidence type="ECO:0000313" key="3">
    <source>
        <dbReference type="Proteomes" id="UP001610334"/>
    </source>
</evidence>
<comment type="caution">
    <text evidence="2">The sequence shown here is derived from an EMBL/GenBank/DDBJ whole genome shotgun (WGS) entry which is preliminary data.</text>
</comment>
<feature type="region of interest" description="Disordered" evidence="1">
    <location>
        <begin position="33"/>
        <end position="93"/>
    </location>
</feature>
<keyword evidence="3" id="KW-1185">Reference proteome</keyword>
<protein>
    <submittedName>
        <fullName evidence="2">Uncharacterized protein</fullName>
    </submittedName>
</protein>
<accession>A0ABR4HAU6</accession>
<feature type="compositionally biased region" description="Basic residues" evidence="1">
    <location>
        <begin position="53"/>
        <end position="62"/>
    </location>
</feature>
<reference evidence="2 3" key="1">
    <citation type="submission" date="2024-07" db="EMBL/GenBank/DDBJ databases">
        <title>Section-level genome sequencing and comparative genomics of Aspergillus sections Usti and Cavernicolus.</title>
        <authorList>
            <consortium name="Lawrence Berkeley National Laboratory"/>
            <person name="Nybo J.L."/>
            <person name="Vesth T.C."/>
            <person name="Theobald S."/>
            <person name="Frisvad J.C."/>
            <person name="Larsen T.O."/>
            <person name="Kjaerboelling I."/>
            <person name="Rothschild-Mancinelli K."/>
            <person name="Lyhne E.K."/>
            <person name="Kogle M.E."/>
            <person name="Barry K."/>
            <person name="Clum A."/>
            <person name="Na H."/>
            <person name="Ledsgaard L."/>
            <person name="Lin J."/>
            <person name="Lipzen A."/>
            <person name="Kuo A."/>
            <person name="Riley R."/>
            <person name="Mondo S."/>
            <person name="Labutti K."/>
            <person name="Haridas S."/>
            <person name="Pangalinan J."/>
            <person name="Salamov A.A."/>
            <person name="Simmons B.A."/>
            <person name="Magnuson J.K."/>
            <person name="Chen J."/>
            <person name="Drula E."/>
            <person name="Henrissat B."/>
            <person name="Wiebenga A."/>
            <person name="Lubbers R.J."/>
            <person name="Gomes A.C."/>
            <person name="Makela M.R."/>
            <person name="Stajich J."/>
            <person name="Grigoriev I.V."/>
            <person name="Mortensen U.H."/>
            <person name="De Vries R.P."/>
            <person name="Baker S.E."/>
            <person name="Andersen M.R."/>
        </authorList>
    </citation>
    <scope>NUCLEOTIDE SEQUENCE [LARGE SCALE GENOMIC DNA]</scope>
    <source>
        <strain evidence="2 3">CBS 588.65</strain>
    </source>
</reference>
<evidence type="ECO:0000256" key="1">
    <source>
        <dbReference type="SAM" id="MobiDB-lite"/>
    </source>
</evidence>